<dbReference type="Proteomes" id="UP001151529">
    <property type="component" value="Chromosome 10"/>
</dbReference>
<dbReference type="EMBL" id="JAPFFL010000006">
    <property type="protein sequence ID" value="KAJ6720958.1"/>
    <property type="molecule type" value="Genomic_DNA"/>
</dbReference>
<organism evidence="5 6">
    <name type="scientific">Salix viminalis</name>
    <name type="common">Common osier</name>
    <name type="synonym">Basket willow</name>
    <dbReference type="NCBI Taxonomy" id="40686"/>
    <lineage>
        <taxon>Eukaryota</taxon>
        <taxon>Viridiplantae</taxon>
        <taxon>Streptophyta</taxon>
        <taxon>Embryophyta</taxon>
        <taxon>Tracheophyta</taxon>
        <taxon>Spermatophyta</taxon>
        <taxon>Magnoliopsida</taxon>
        <taxon>eudicotyledons</taxon>
        <taxon>Gunneridae</taxon>
        <taxon>Pentapetalae</taxon>
        <taxon>rosids</taxon>
        <taxon>fabids</taxon>
        <taxon>Malpighiales</taxon>
        <taxon>Salicaceae</taxon>
        <taxon>Saliceae</taxon>
        <taxon>Salix</taxon>
    </lineage>
</organism>
<reference evidence="5" key="2">
    <citation type="journal article" date="2023" name="Int. J. Mol. Sci.">
        <title>De Novo Assembly and Annotation of 11 Diverse Shrub Willow (Salix) Genomes Reveals Novel Gene Organization in Sex-Linked Regions.</title>
        <authorList>
            <person name="Hyden B."/>
            <person name="Feng K."/>
            <person name="Yates T.B."/>
            <person name="Jawdy S."/>
            <person name="Cereghino C."/>
            <person name="Smart L.B."/>
            <person name="Muchero W."/>
        </authorList>
    </citation>
    <scope>NUCLEOTIDE SEQUENCE [LARGE SCALE GENOMIC DNA]</scope>
    <source>
        <tissue evidence="5">Shoot tip</tissue>
    </source>
</reference>
<protein>
    <submittedName>
        <fullName evidence="5">ALDEHYDE DEHYDROGENASE-RELATED</fullName>
    </submittedName>
</protein>
<dbReference type="PANTHER" id="PTHR11699">
    <property type="entry name" value="ALDEHYDE DEHYDROGENASE-RELATED"/>
    <property type="match status" value="1"/>
</dbReference>
<keyword evidence="3" id="KW-0812">Transmembrane</keyword>
<name>A0A9Q0Z4K4_SALVM</name>
<comment type="similarity">
    <text evidence="1">Belongs to the aldehyde dehydrogenase family.</text>
</comment>
<evidence type="ECO:0000256" key="2">
    <source>
        <dbReference type="ARBA" id="ARBA00023002"/>
    </source>
</evidence>
<dbReference type="SUPFAM" id="SSF53720">
    <property type="entry name" value="ALDH-like"/>
    <property type="match status" value="1"/>
</dbReference>
<dbReference type="AlphaFoldDB" id="A0A9Q0Z4K4"/>
<evidence type="ECO:0000256" key="1">
    <source>
        <dbReference type="ARBA" id="ARBA00009986"/>
    </source>
</evidence>
<keyword evidence="3" id="KW-0472">Membrane</keyword>
<accession>A0A9Q0Z4K4</accession>
<evidence type="ECO:0000256" key="3">
    <source>
        <dbReference type="SAM" id="Phobius"/>
    </source>
</evidence>
<dbReference type="GO" id="GO:0016620">
    <property type="term" value="F:oxidoreductase activity, acting on the aldehyde or oxo group of donors, NAD or NADP as acceptor"/>
    <property type="evidence" value="ECO:0007669"/>
    <property type="project" value="InterPro"/>
</dbReference>
<dbReference type="PROSITE" id="PS00070">
    <property type="entry name" value="ALDEHYDE_DEHYDR_CYS"/>
    <property type="match status" value="1"/>
</dbReference>
<feature type="transmembrane region" description="Helical" evidence="3">
    <location>
        <begin position="7"/>
        <end position="28"/>
    </location>
</feature>
<dbReference type="Gene3D" id="3.40.605.10">
    <property type="entry name" value="Aldehyde Dehydrogenase, Chain A, domain 1"/>
    <property type="match status" value="2"/>
</dbReference>
<feature type="domain" description="Aldehyde dehydrogenase" evidence="4">
    <location>
        <begin position="60"/>
        <end position="462"/>
    </location>
</feature>
<dbReference type="Pfam" id="PF00171">
    <property type="entry name" value="Aldedh"/>
    <property type="match status" value="1"/>
</dbReference>
<evidence type="ECO:0000313" key="5">
    <source>
        <dbReference type="EMBL" id="KAJ6720958.1"/>
    </source>
</evidence>
<dbReference type="InterPro" id="IPR016160">
    <property type="entry name" value="Ald_DH_CS_CYS"/>
</dbReference>
<gene>
    <name evidence="5" type="ORF">OIU85_024095</name>
</gene>
<keyword evidence="6" id="KW-1185">Reference proteome</keyword>
<sequence>MAFWWPLIVIALAYAIGRFLLMLIPFTVPSIDVDASDVTEGNQTQENSFIYIPPRGRTQQSDKKVQCYEPATMKYLGFFPALSSSEVHDRVEQARKAQKIWAKSSFKQRRQFLRILLKYIIEHQELICEVSSRDTGKTMVDASLGEIMTTCEKITWLLSEGEKWLKPEYRSSGRAMFFKKSRVEFHPLGVIGAIVSWNYPFHNIFNPMLAAVFSGNSIVIKVSENASWSGLFYFRIIQAALAAVGAPENLVDIITGFAETGEALVSSVDKIIFVGSPGVGKMIMSNASDTLIPVTLELGGKDSFIVCEDVDVSHVAQIAVRAVLQSSGQNCAGAERFYVHRDIYSSFVSEVAKIIKSVSAGPPFAGRYDMGAICLQEHSDKLQNFVNDALNKGAEIVARGSFGHLGEGAVDQFFPPTVLVNVNHTMKLMQEETFGPIMPLMKFSTDEEAVKLANDSKYGLGSVNDFASNYMCQSLPFGGVKDSGFGRFAGVEGLRACCLVKSVVEDRWWPYIKTTIPKPIQYPVGENGFEFQQSLVEALYGLSIWDRLQALINVLKILSEKNSGINKGRKD</sequence>
<evidence type="ECO:0000313" key="6">
    <source>
        <dbReference type="Proteomes" id="UP001151529"/>
    </source>
</evidence>
<dbReference type="Gene3D" id="3.40.309.10">
    <property type="entry name" value="Aldehyde Dehydrogenase, Chain A, domain 2"/>
    <property type="match status" value="2"/>
</dbReference>
<comment type="caution">
    <text evidence="5">The sequence shown here is derived from an EMBL/GenBank/DDBJ whole genome shotgun (WGS) entry which is preliminary data.</text>
</comment>
<proteinExistence type="inferred from homology"/>
<dbReference type="InterPro" id="IPR016163">
    <property type="entry name" value="Ald_DH_C"/>
</dbReference>
<evidence type="ECO:0000259" key="4">
    <source>
        <dbReference type="Pfam" id="PF00171"/>
    </source>
</evidence>
<keyword evidence="2" id="KW-0560">Oxidoreductase</keyword>
<keyword evidence="3" id="KW-1133">Transmembrane helix</keyword>
<reference evidence="5" key="1">
    <citation type="submission" date="2022-11" db="EMBL/GenBank/DDBJ databases">
        <authorList>
            <person name="Hyden B.L."/>
            <person name="Feng K."/>
            <person name="Yates T."/>
            <person name="Jawdy S."/>
            <person name="Smart L.B."/>
            <person name="Muchero W."/>
        </authorList>
    </citation>
    <scope>NUCLEOTIDE SEQUENCE</scope>
    <source>
        <tissue evidence="5">Shoot tip</tissue>
    </source>
</reference>
<dbReference type="FunFam" id="3.40.605.10:FF:000014">
    <property type="entry name" value="aldehyde dehydrogenase 22A1"/>
    <property type="match status" value="1"/>
</dbReference>
<dbReference type="InterPro" id="IPR015590">
    <property type="entry name" value="Aldehyde_DH_dom"/>
</dbReference>
<dbReference type="InterPro" id="IPR016161">
    <property type="entry name" value="Ald_DH/histidinol_DH"/>
</dbReference>
<dbReference type="CDD" id="cd07098">
    <property type="entry name" value="ALDH_F15-22"/>
    <property type="match status" value="1"/>
</dbReference>
<dbReference type="OrthoDB" id="310895at2759"/>
<dbReference type="InterPro" id="IPR016162">
    <property type="entry name" value="Ald_DH_N"/>
</dbReference>